<feature type="transmembrane region" description="Helical" evidence="1">
    <location>
        <begin position="151"/>
        <end position="173"/>
    </location>
</feature>
<evidence type="ECO:0000313" key="3">
    <source>
        <dbReference type="Proteomes" id="UP000230233"/>
    </source>
</evidence>
<dbReference type="STRING" id="1611254.A0A2G5VG79"/>
<name>A0A2G5VG79_9PELO</name>
<evidence type="ECO:0000313" key="2">
    <source>
        <dbReference type="EMBL" id="PIC50785.1"/>
    </source>
</evidence>
<comment type="caution">
    <text evidence="2">The sequence shown here is derived from an EMBL/GenBank/DDBJ whole genome shotgun (WGS) entry which is preliminary data.</text>
</comment>
<dbReference type="Proteomes" id="UP000230233">
    <property type="component" value="Chromosome I"/>
</dbReference>
<sequence>MHFLDTCTRENDESICGFEILEKGEKCGYFDTYFCRAFPVQQTVRGTMSTKLLLLFLVLCATQLQTSVHGQKSRLPGLETNRGKPYHGVRQPERRMDEIPEYDREKGVFARNKRAAPPTPPTKTAGNTTAGPVNGTHMALVEKRVKGFVTVYGGLTGALIFLCFANIGLFIWLSITLKKLKKP</sequence>
<protein>
    <submittedName>
        <fullName evidence="2">Uncharacterized protein</fullName>
    </submittedName>
</protein>
<keyword evidence="1" id="KW-0472">Membrane</keyword>
<keyword evidence="3" id="KW-1185">Reference proteome</keyword>
<dbReference type="EMBL" id="PDUG01000001">
    <property type="protein sequence ID" value="PIC50785.1"/>
    <property type="molecule type" value="Genomic_DNA"/>
</dbReference>
<dbReference type="OrthoDB" id="5841190at2759"/>
<gene>
    <name evidence="2" type="primary">Cni-F55D12.6</name>
    <name evidence="2" type="synonym">Cnig_chr_I.g1551</name>
    <name evidence="2" type="ORF">B9Z55_001551</name>
</gene>
<organism evidence="2 3">
    <name type="scientific">Caenorhabditis nigoni</name>
    <dbReference type="NCBI Taxonomy" id="1611254"/>
    <lineage>
        <taxon>Eukaryota</taxon>
        <taxon>Metazoa</taxon>
        <taxon>Ecdysozoa</taxon>
        <taxon>Nematoda</taxon>
        <taxon>Chromadorea</taxon>
        <taxon>Rhabditida</taxon>
        <taxon>Rhabditina</taxon>
        <taxon>Rhabditomorpha</taxon>
        <taxon>Rhabditoidea</taxon>
        <taxon>Rhabditidae</taxon>
        <taxon>Peloderinae</taxon>
        <taxon>Caenorhabditis</taxon>
    </lineage>
</organism>
<keyword evidence="1" id="KW-0812">Transmembrane</keyword>
<proteinExistence type="predicted"/>
<reference evidence="3" key="1">
    <citation type="submission" date="2017-10" db="EMBL/GenBank/DDBJ databases">
        <title>Rapid genome shrinkage in a self-fertile nematode reveals novel sperm competition proteins.</title>
        <authorList>
            <person name="Yin D."/>
            <person name="Schwarz E.M."/>
            <person name="Thomas C.G."/>
            <person name="Felde R.L."/>
            <person name="Korf I.F."/>
            <person name="Cutter A.D."/>
            <person name="Schartner C.M."/>
            <person name="Ralston E.J."/>
            <person name="Meyer B.J."/>
            <person name="Haag E.S."/>
        </authorList>
    </citation>
    <scope>NUCLEOTIDE SEQUENCE [LARGE SCALE GENOMIC DNA]</scope>
    <source>
        <strain evidence="3">JU1422</strain>
    </source>
</reference>
<evidence type="ECO:0000256" key="1">
    <source>
        <dbReference type="SAM" id="Phobius"/>
    </source>
</evidence>
<dbReference type="AlphaFoldDB" id="A0A2G5VG79"/>
<keyword evidence="1" id="KW-1133">Transmembrane helix</keyword>
<accession>A0A2G5VG79</accession>